<evidence type="ECO:0000313" key="12">
    <source>
        <dbReference type="EMBL" id="EWH08879.1"/>
    </source>
</evidence>
<dbReference type="OrthoDB" id="7054914at2"/>
<feature type="transmembrane region" description="Helical" evidence="8">
    <location>
        <begin position="6"/>
        <end position="26"/>
    </location>
</feature>
<dbReference type="InterPro" id="IPR011919">
    <property type="entry name" value="Cell_div_ZipA"/>
</dbReference>
<evidence type="ECO:0000313" key="13">
    <source>
        <dbReference type="Proteomes" id="UP000019276"/>
    </source>
</evidence>
<keyword evidence="6 8" id="KW-0472">Membrane</keyword>
<evidence type="ECO:0000256" key="4">
    <source>
        <dbReference type="ARBA" id="ARBA00022692"/>
    </source>
</evidence>
<evidence type="ECO:0000256" key="7">
    <source>
        <dbReference type="ARBA" id="ARBA00023306"/>
    </source>
</evidence>
<evidence type="ECO:0000256" key="6">
    <source>
        <dbReference type="ARBA" id="ARBA00023136"/>
    </source>
</evidence>
<evidence type="ECO:0000256" key="3">
    <source>
        <dbReference type="ARBA" id="ARBA00022618"/>
    </source>
</evidence>
<proteinExistence type="inferred from homology"/>
<feature type="region of interest" description="Disordered" evidence="10">
    <location>
        <begin position="153"/>
        <end position="182"/>
    </location>
</feature>
<comment type="caution">
    <text evidence="12">The sequence shown here is derived from an EMBL/GenBank/DDBJ whole genome shotgun (WGS) entry which is preliminary data.</text>
</comment>
<dbReference type="NCBIfam" id="TIGR02205">
    <property type="entry name" value="septum_zipA"/>
    <property type="match status" value="1"/>
</dbReference>
<evidence type="ECO:0000256" key="10">
    <source>
        <dbReference type="SAM" id="MobiDB-lite"/>
    </source>
</evidence>
<feature type="compositionally biased region" description="Low complexity" evidence="10">
    <location>
        <begin position="172"/>
        <end position="181"/>
    </location>
</feature>
<reference evidence="12 13" key="1">
    <citation type="journal article" date="2014" name="Genome Announc.">
        <title>Draft Genome Sequence of the Agar-Degrading Bacterium Catenovulum sp. Strain DS-2, Isolated from Intestines of Haliotis diversicolor.</title>
        <authorList>
            <person name="Shan D."/>
            <person name="Li X."/>
            <person name="Gu Z."/>
            <person name="Wei G."/>
            <person name="Gao Z."/>
            <person name="Shao Z."/>
        </authorList>
    </citation>
    <scope>NUCLEOTIDE SEQUENCE [LARGE SCALE GENOMIC DNA]</scope>
    <source>
        <strain evidence="12 13">DS-2</strain>
    </source>
</reference>
<keyword evidence="7 8" id="KW-0131">Cell cycle</keyword>
<keyword evidence="3 8" id="KW-0132">Cell division</keyword>
<organism evidence="12 13">
    <name type="scientific">Catenovulum agarivorans DS-2</name>
    <dbReference type="NCBI Taxonomy" id="1328313"/>
    <lineage>
        <taxon>Bacteria</taxon>
        <taxon>Pseudomonadati</taxon>
        <taxon>Pseudomonadota</taxon>
        <taxon>Gammaproteobacteria</taxon>
        <taxon>Alteromonadales</taxon>
        <taxon>Alteromonadaceae</taxon>
        <taxon>Catenovulum</taxon>
    </lineage>
</organism>
<feature type="compositionally biased region" description="Low complexity" evidence="10">
    <location>
        <begin position="66"/>
        <end position="83"/>
    </location>
</feature>
<dbReference type="InterPro" id="IPR007449">
    <property type="entry name" value="ZipA_FtsZ-bd_C"/>
</dbReference>
<dbReference type="Pfam" id="PF04354">
    <property type="entry name" value="ZipA_C"/>
    <property type="match status" value="1"/>
</dbReference>
<comment type="function">
    <text evidence="8 9">Essential cell division protein that stabilizes the FtsZ protofilaments by cross-linking them and that serves as a cytoplasmic membrane anchor for the Z ring. Also required for the recruitment to the septal ring of downstream cell division proteins.</text>
</comment>
<dbReference type="PANTHER" id="PTHR38685:SF1">
    <property type="entry name" value="CELL DIVISION PROTEIN ZIPA"/>
    <property type="match status" value="1"/>
</dbReference>
<evidence type="ECO:0000256" key="9">
    <source>
        <dbReference type="RuleBase" id="RU003612"/>
    </source>
</evidence>
<comment type="similarity">
    <text evidence="8 9">Belongs to the ZipA family.</text>
</comment>
<dbReference type="SUPFAM" id="SSF64383">
    <property type="entry name" value="Cell-division protein ZipA, C-terminal domain"/>
    <property type="match status" value="1"/>
</dbReference>
<accession>W7Q7V3</accession>
<name>W7Q7V3_9ALTE</name>
<evidence type="ECO:0000256" key="2">
    <source>
        <dbReference type="ARBA" id="ARBA00022519"/>
    </source>
</evidence>
<feature type="domain" description="ZipA C-terminal FtsZ-binding" evidence="11">
    <location>
        <begin position="184"/>
        <end position="314"/>
    </location>
</feature>
<comment type="subcellular location">
    <subcellularLocation>
        <location evidence="8">Cell inner membrane</location>
        <topology evidence="8">Single-pass type I membrane protein</topology>
    </subcellularLocation>
    <text evidence="8">Localizes to the Z ring in an FtsZ-dependent manner.</text>
</comment>
<keyword evidence="5 8" id="KW-1133">Transmembrane helix</keyword>
<feature type="compositionally biased region" description="Basic and acidic residues" evidence="10">
    <location>
        <begin position="105"/>
        <end position="118"/>
    </location>
</feature>
<evidence type="ECO:0000256" key="1">
    <source>
        <dbReference type="ARBA" id="ARBA00022475"/>
    </source>
</evidence>
<evidence type="ECO:0000256" key="8">
    <source>
        <dbReference type="HAMAP-Rule" id="MF_00509"/>
    </source>
</evidence>
<keyword evidence="4 8" id="KW-0812">Transmembrane</keyword>
<sequence length="325" mass="35952">MESELRIVLIVLGVLAILALVVHGLYTTRKNKQIRNEQYAPDQHGGDENDDNTLDDGVVSPARVVSSNNPTQNTQSSASVKPQPKQPAEKPAPKTFSEKLQSIRTVEKPKEKAERIEPDLGGEQLQMSLTQDVEDDNHDFGDDLFDQISARESADSNETLQPEENGQPNASKEQAAQAQKQAEPEEVLILNVVAPEGQSMSGAVLLPSLLTLGFKFGEFNIFHRHEEASGTGEVLFSLANMFNPGTFDIDNIEQFTTQGVSLFLSLPVKGDAQQAFNMMHNAAKKIAAEFSGQVLDGQRSVLTRQTVQHYVERIREFERRQLLKS</sequence>
<dbReference type="PANTHER" id="PTHR38685">
    <property type="entry name" value="CELL DIVISION PROTEIN ZIPA"/>
    <property type="match status" value="1"/>
</dbReference>
<keyword evidence="2 8" id="KW-0997">Cell inner membrane</keyword>
<gene>
    <name evidence="8" type="primary">zipA</name>
    <name evidence="12" type="ORF">DS2_15164</name>
</gene>
<keyword evidence="13" id="KW-1185">Reference proteome</keyword>
<dbReference type="Proteomes" id="UP000019276">
    <property type="component" value="Unassembled WGS sequence"/>
</dbReference>
<dbReference type="SMART" id="SM00771">
    <property type="entry name" value="ZipA_C"/>
    <property type="match status" value="1"/>
</dbReference>
<dbReference type="RefSeq" id="WP_035015683.1">
    <property type="nucleotide sequence ID" value="NZ_ARZY01000034.1"/>
</dbReference>
<evidence type="ECO:0000256" key="5">
    <source>
        <dbReference type="ARBA" id="ARBA00022989"/>
    </source>
</evidence>
<dbReference type="GO" id="GO:0000917">
    <property type="term" value="P:division septum assembly"/>
    <property type="evidence" value="ECO:0007669"/>
    <property type="project" value="TreeGrafter"/>
</dbReference>
<feature type="compositionally biased region" description="Polar residues" evidence="10">
    <location>
        <begin position="156"/>
        <end position="171"/>
    </location>
</feature>
<dbReference type="eggNOG" id="COG3115">
    <property type="taxonomic scope" value="Bacteria"/>
</dbReference>
<dbReference type="STRING" id="1328313.DS2_15164"/>
<protein>
    <recommendedName>
        <fullName evidence="8 9">Cell division protein ZipA</fullName>
    </recommendedName>
</protein>
<dbReference type="GO" id="GO:0032153">
    <property type="term" value="C:cell division site"/>
    <property type="evidence" value="ECO:0007669"/>
    <property type="project" value="UniProtKB-UniRule"/>
</dbReference>
<evidence type="ECO:0000259" key="11">
    <source>
        <dbReference type="SMART" id="SM00771"/>
    </source>
</evidence>
<dbReference type="Gene3D" id="3.30.1400.10">
    <property type="entry name" value="ZipA, C-terminal FtsZ-binding domain"/>
    <property type="match status" value="1"/>
</dbReference>
<dbReference type="PATRIC" id="fig|1328313.3.peg.3090"/>
<dbReference type="AlphaFoldDB" id="W7Q7V3"/>
<keyword evidence="1 8" id="KW-1003">Cell membrane</keyword>
<dbReference type="HAMAP" id="MF_00509">
    <property type="entry name" value="ZipA"/>
    <property type="match status" value="1"/>
</dbReference>
<dbReference type="GO" id="GO:0043093">
    <property type="term" value="P:FtsZ-dependent cytokinesis"/>
    <property type="evidence" value="ECO:0007669"/>
    <property type="project" value="UniProtKB-UniRule"/>
</dbReference>
<dbReference type="EMBL" id="ARZY01000034">
    <property type="protein sequence ID" value="EWH08879.1"/>
    <property type="molecule type" value="Genomic_DNA"/>
</dbReference>
<comment type="subunit">
    <text evidence="8">Interacts with FtsZ via their C-terminal domains.</text>
</comment>
<dbReference type="InterPro" id="IPR036765">
    <property type="entry name" value="ZipA_FtsZ-bd_C_sf"/>
</dbReference>
<feature type="region of interest" description="Disordered" evidence="10">
    <location>
        <begin position="39"/>
        <end position="124"/>
    </location>
</feature>
<dbReference type="GO" id="GO:0005886">
    <property type="term" value="C:plasma membrane"/>
    <property type="evidence" value="ECO:0007669"/>
    <property type="project" value="UniProtKB-SubCell"/>
</dbReference>